<reference evidence="4 5" key="1">
    <citation type="submission" date="2023-11" db="EMBL/GenBank/DDBJ databases">
        <authorList>
            <person name="Okamura Y."/>
        </authorList>
    </citation>
    <scope>NUCLEOTIDE SEQUENCE [LARGE SCALE GENOMIC DNA]</scope>
</reference>
<dbReference type="InterPro" id="IPR043504">
    <property type="entry name" value="Peptidase_S1_PA_chymotrypsin"/>
</dbReference>
<dbReference type="SUPFAM" id="SSF50494">
    <property type="entry name" value="Trypsin-like serine proteases"/>
    <property type="match status" value="1"/>
</dbReference>
<keyword evidence="2" id="KW-0732">Signal</keyword>
<dbReference type="PANTHER" id="PTHR24252:SF7">
    <property type="entry name" value="HYALIN"/>
    <property type="match status" value="1"/>
</dbReference>
<keyword evidence="1" id="KW-1015">Disulfide bond</keyword>
<dbReference type="InterPro" id="IPR001314">
    <property type="entry name" value="Peptidase_S1A"/>
</dbReference>
<dbReference type="InterPro" id="IPR001254">
    <property type="entry name" value="Trypsin_dom"/>
</dbReference>
<dbReference type="GO" id="GO:0006508">
    <property type="term" value="P:proteolysis"/>
    <property type="evidence" value="ECO:0007669"/>
    <property type="project" value="InterPro"/>
</dbReference>
<dbReference type="InterPro" id="IPR018114">
    <property type="entry name" value="TRYPSIN_HIS"/>
</dbReference>
<dbReference type="InterPro" id="IPR009003">
    <property type="entry name" value="Peptidase_S1_PA"/>
</dbReference>
<dbReference type="EMBL" id="CAVLEF010000039">
    <property type="protein sequence ID" value="CAK1549506.1"/>
    <property type="molecule type" value="Genomic_DNA"/>
</dbReference>
<evidence type="ECO:0000259" key="3">
    <source>
        <dbReference type="PROSITE" id="PS50240"/>
    </source>
</evidence>
<dbReference type="PRINTS" id="PR00722">
    <property type="entry name" value="CHYMOTRYPSIN"/>
</dbReference>
<feature type="signal peptide" evidence="2">
    <location>
        <begin position="1"/>
        <end position="16"/>
    </location>
</feature>
<dbReference type="PROSITE" id="PS00134">
    <property type="entry name" value="TRYPSIN_HIS"/>
    <property type="match status" value="1"/>
</dbReference>
<proteinExistence type="predicted"/>
<sequence length="284" mass="29969">MKLIAVFVGLLASATAQPESITAYNYHEAVGITEATRIQQAEAALDFDGSRIVGGSISRLGANPHLGGMVVTLLDRRTSVCGSCLLTNTKAVTAAHCWTDGRAQAVLFTLVHGSLRLFSGGVRTSTSNVVMHPNWNPSNGYSDIAVVTFFRVNFNNNIQPITLASGNNNYVGTWALASGYGAIAQGESVSRATVQREVSLRVISNAECRQTFSFISDSVLCVDTQGGRASTCGGDSGGPLDIGNGNSRALIGITSFGHNDGCQRGHPAAFTRVTSFNAWIRSHL</sequence>
<organism evidence="4 5">
    <name type="scientific">Leptosia nina</name>
    <dbReference type="NCBI Taxonomy" id="320188"/>
    <lineage>
        <taxon>Eukaryota</taxon>
        <taxon>Metazoa</taxon>
        <taxon>Ecdysozoa</taxon>
        <taxon>Arthropoda</taxon>
        <taxon>Hexapoda</taxon>
        <taxon>Insecta</taxon>
        <taxon>Pterygota</taxon>
        <taxon>Neoptera</taxon>
        <taxon>Endopterygota</taxon>
        <taxon>Lepidoptera</taxon>
        <taxon>Glossata</taxon>
        <taxon>Ditrysia</taxon>
        <taxon>Papilionoidea</taxon>
        <taxon>Pieridae</taxon>
        <taxon>Pierinae</taxon>
        <taxon>Leptosia</taxon>
    </lineage>
</organism>
<name>A0AAV1JKU0_9NEOP</name>
<keyword evidence="5" id="KW-1185">Reference proteome</keyword>
<gene>
    <name evidence="4" type="ORF">LNINA_LOCUS8798</name>
</gene>
<dbReference type="Proteomes" id="UP001497472">
    <property type="component" value="Unassembled WGS sequence"/>
</dbReference>
<accession>A0AAV1JKU0</accession>
<evidence type="ECO:0000256" key="1">
    <source>
        <dbReference type="ARBA" id="ARBA00023157"/>
    </source>
</evidence>
<dbReference type="AlphaFoldDB" id="A0AAV1JKU0"/>
<dbReference type="SMART" id="SM00020">
    <property type="entry name" value="Tryp_SPc"/>
    <property type="match status" value="1"/>
</dbReference>
<feature type="domain" description="Peptidase S1" evidence="3">
    <location>
        <begin position="52"/>
        <end position="284"/>
    </location>
</feature>
<evidence type="ECO:0000313" key="4">
    <source>
        <dbReference type="EMBL" id="CAK1549506.1"/>
    </source>
</evidence>
<dbReference type="GO" id="GO:0004252">
    <property type="term" value="F:serine-type endopeptidase activity"/>
    <property type="evidence" value="ECO:0007669"/>
    <property type="project" value="InterPro"/>
</dbReference>
<feature type="chain" id="PRO_5043538974" description="Peptidase S1 domain-containing protein" evidence="2">
    <location>
        <begin position="17"/>
        <end position="284"/>
    </location>
</feature>
<evidence type="ECO:0000313" key="5">
    <source>
        <dbReference type="Proteomes" id="UP001497472"/>
    </source>
</evidence>
<dbReference type="Pfam" id="PF00089">
    <property type="entry name" value="Trypsin"/>
    <property type="match status" value="1"/>
</dbReference>
<comment type="caution">
    <text evidence="4">The sequence shown here is derived from an EMBL/GenBank/DDBJ whole genome shotgun (WGS) entry which is preliminary data.</text>
</comment>
<dbReference type="Gene3D" id="2.40.10.10">
    <property type="entry name" value="Trypsin-like serine proteases"/>
    <property type="match status" value="2"/>
</dbReference>
<dbReference type="PANTHER" id="PTHR24252">
    <property type="entry name" value="ACROSIN-RELATED"/>
    <property type="match status" value="1"/>
</dbReference>
<protein>
    <recommendedName>
        <fullName evidence="3">Peptidase S1 domain-containing protein</fullName>
    </recommendedName>
</protein>
<dbReference type="CDD" id="cd00190">
    <property type="entry name" value="Tryp_SPc"/>
    <property type="match status" value="1"/>
</dbReference>
<dbReference type="PROSITE" id="PS50240">
    <property type="entry name" value="TRYPSIN_DOM"/>
    <property type="match status" value="1"/>
</dbReference>
<evidence type="ECO:0000256" key="2">
    <source>
        <dbReference type="SAM" id="SignalP"/>
    </source>
</evidence>